<dbReference type="InterPro" id="IPR017900">
    <property type="entry name" value="4Fe4S_Fe_S_CS"/>
</dbReference>
<dbReference type="GO" id="GO:0046872">
    <property type="term" value="F:metal ion binding"/>
    <property type="evidence" value="ECO:0007669"/>
    <property type="project" value="UniProtKB-KW"/>
</dbReference>
<keyword evidence="1" id="KW-0479">Metal-binding</keyword>
<dbReference type="InterPro" id="IPR017896">
    <property type="entry name" value="4Fe4S_Fe-S-bd"/>
</dbReference>
<evidence type="ECO:0000256" key="2">
    <source>
        <dbReference type="ARBA" id="ARBA00023004"/>
    </source>
</evidence>
<evidence type="ECO:0000256" key="1">
    <source>
        <dbReference type="ARBA" id="ARBA00022723"/>
    </source>
</evidence>
<feature type="domain" description="4Fe-4S ferredoxin-type" evidence="5">
    <location>
        <begin position="134"/>
        <end position="163"/>
    </location>
</feature>
<reference evidence="6" key="1">
    <citation type="submission" date="2005-08" db="EMBL/GenBank/DDBJ databases">
        <title>Complete sequence of Chlorobium chlorochromatii CaD3.</title>
        <authorList>
            <person name="Copeland A."/>
            <person name="Lucas S."/>
            <person name="Lapidus A."/>
            <person name="Barry K."/>
            <person name="Detter J.C."/>
            <person name="Glavina T."/>
            <person name="Hammon N."/>
            <person name="Israni S."/>
            <person name="Pitluck S."/>
            <person name="Bryant D."/>
            <person name="Schmutz J."/>
            <person name="Larimer F."/>
            <person name="Land M."/>
            <person name="Kyrpides N."/>
            <person name="Ivanova N."/>
            <person name="Richardson P."/>
        </authorList>
    </citation>
    <scope>NUCLEOTIDE SEQUENCE [LARGE SCALE GENOMIC DNA]</scope>
    <source>
        <strain evidence="6">CaD3</strain>
    </source>
</reference>
<dbReference type="GO" id="GO:0051536">
    <property type="term" value="F:iron-sulfur cluster binding"/>
    <property type="evidence" value="ECO:0007669"/>
    <property type="project" value="UniProtKB-KW"/>
</dbReference>
<sequence>MADPVEKTATPAAPAAKASPAAPKAAAPKAGAPAAKEGKPKPKESPKDKSGKPRFEPLNINLGRTGLPQESALPIKKAAPKPAPAAAGAKPAPGAKPVPGAKPAAPAAKAAPASPSAAPAGGQVVKKAAPKPKAHYFIIENLCVGCGLCLDKCPPKVNAIGYKFYGDVQEGGFRCYIDQDACISCSACFSTDECPSGALIEVQPDGEVLDFTYTPPDRLDFDLRFLHRFHREVR</sequence>
<feature type="compositionally biased region" description="Low complexity" evidence="4">
    <location>
        <begin position="84"/>
        <end position="121"/>
    </location>
</feature>
<dbReference type="OrthoDB" id="9804603at2"/>
<keyword evidence="2" id="KW-0408">Iron</keyword>
<dbReference type="SUPFAM" id="SSF54862">
    <property type="entry name" value="4Fe-4S ferredoxins"/>
    <property type="match status" value="1"/>
</dbReference>
<dbReference type="PROSITE" id="PS00198">
    <property type="entry name" value="4FE4S_FER_1"/>
    <property type="match status" value="1"/>
</dbReference>
<evidence type="ECO:0000313" key="6">
    <source>
        <dbReference type="EMBL" id="ABB27617.1"/>
    </source>
</evidence>
<feature type="region of interest" description="Disordered" evidence="4">
    <location>
        <begin position="1"/>
        <end position="121"/>
    </location>
</feature>
<feature type="domain" description="4Fe-4S ferredoxin-type" evidence="5">
    <location>
        <begin position="173"/>
        <end position="205"/>
    </location>
</feature>
<dbReference type="PROSITE" id="PS51379">
    <property type="entry name" value="4FE4S_FER_2"/>
    <property type="match status" value="2"/>
</dbReference>
<dbReference type="eggNOG" id="COG1145">
    <property type="taxonomic scope" value="Bacteria"/>
</dbReference>
<feature type="compositionally biased region" description="Basic and acidic residues" evidence="4">
    <location>
        <begin position="36"/>
        <end position="55"/>
    </location>
</feature>
<dbReference type="Gene3D" id="3.30.70.20">
    <property type="match status" value="1"/>
</dbReference>
<protein>
    <submittedName>
        <fullName evidence="6">Photosystem P840 reaction center iron-sulfur protein</fullName>
    </submittedName>
</protein>
<dbReference type="Pfam" id="PF12838">
    <property type="entry name" value="Fer4_7"/>
    <property type="match status" value="1"/>
</dbReference>
<organism evidence="6">
    <name type="scientific">Chlorobium chlorochromatii (strain CaD3)</name>
    <dbReference type="NCBI Taxonomy" id="340177"/>
    <lineage>
        <taxon>Bacteria</taxon>
        <taxon>Pseudomonadati</taxon>
        <taxon>Chlorobiota</taxon>
        <taxon>Chlorobiia</taxon>
        <taxon>Chlorobiales</taxon>
        <taxon>Chlorobiaceae</taxon>
        <taxon>Chlorobium/Pelodictyon group</taxon>
        <taxon>Chlorobium</taxon>
    </lineage>
</organism>
<accession>Q3ATQ8</accession>
<dbReference type="AlphaFoldDB" id="Q3ATQ8"/>
<name>Q3ATQ8_CHLCH</name>
<dbReference type="HOGENOM" id="CLU_1208876_0_0_10"/>
<keyword evidence="3" id="KW-0411">Iron-sulfur</keyword>
<evidence type="ECO:0000256" key="4">
    <source>
        <dbReference type="SAM" id="MobiDB-lite"/>
    </source>
</evidence>
<gene>
    <name evidence="6" type="ordered locus">Cag_0344</name>
</gene>
<dbReference type="EMBL" id="CP000108">
    <property type="protein sequence ID" value="ABB27617.1"/>
    <property type="molecule type" value="Genomic_DNA"/>
</dbReference>
<evidence type="ECO:0000259" key="5">
    <source>
        <dbReference type="PROSITE" id="PS51379"/>
    </source>
</evidence>
<feature type="compositionally biased region" description="Low complexity" evidence="4">
    <location>
        <begin position="7"/>
        <end position="35"/>
    </location>
</feature>
<proteinExistence type="predicted"/>
<dbReference type="STRING" id="340177.Cag_0344"/>
<evidence type="ECO:0000256" key="3">
    <source>
        <dbReference type="ARBA" id="ARBA00023014"/>
    </source>
</evidence>
<dbReference type="KEGG" id="cch:Cag_0344"/>